<dbReference type="AlphaFoldDB" id="A0AAE1TLI2"/>
<feature type="chain" id="PRO_5042045331" evidence="1">
    <location>
        <begin position="24"/>
        <end position="146"/>
    </location>
</feature>
<keyword evidence="3" id="KW-1185">Reference proteome</keyword>
<keyword evidence="1" id="KW-0732">Signal</keyword>
<dbReference type="EMBL" id="JAWZYT010005639">
    <property type="protein sequence ID" value="KAK4289998.1"/>
    <property type="molecule type" value="Genomic_DNA"/>
</dbReference>
<sequence>MCYVVVVAPLSLTIALFVTTCSAVEMKKRIKCSVYLVQSDVMACPPSPLDLSSLTPCPPFVLTPCPHPLSSLTPWLVLPHHLACPPLPLVLLLSLPLVLSLSSPLVLPHPFILPHPLACPPSPLTQYFHEYFRTTGEVFELDALQN</sequence>
<dbReference type="Proteomes" id="UP001292094">
    <property type="component" value="Unassembled WGS sequence"/>
</dbReference>
<feature type="signal peptide" evidence="1">
    <location>
        <begin position="1"/>
        <end position="23"/>
    </location>
</feature>
<evidence type="ECO:0000313" key="2">
    <source>
        <dbReference type="EMBL" id="KAK4289998.1"/>
    </source>
</evidence>
<proteinExistence type="predicted"/>
<evidence type="ECO:0000313" key="3">
    <source>
        <dbReference type="Proteomes" id="UP001292094"/>
    </source>
</evidence>
<reference evidence="2" key="1">
    <citation type="submission" date="2023-11" db="EMBL/GenBank/DDBJ databases">
        <title>Genome assemblies of two species of porcelain crab, Petrolisthes cinctipes and Petrolisthes manimaculis (Anomura: Porcellanidae).</title>
        <authorList>
            <person name="Angst P."/>
        </authorList>
    </citation>
    <scope>NUCLEOTIDE SEQUENCE</scope>
    <source>
        <strain evidence="2">PB745_02</strain>
        <tissue evidence="2">Gill</tissue>
    </source>
</reference>
<protein>
    <submittedName>
        <fullName evidence="2">Uncharacterized protein</fullName>
    </submittedName>
</protein>
<organism evidence="2 3">
    <name type="scientific">Petrolisthes manimaculis</name>
    <dbReference type="NCBI Taxonomy" id="1843537"/>
    <lineage>
        <taxon>Eukaryota</taxon>
        <taxon>Metazoa</taxon>
        <taxon>Ecdysozoa</taxon>
        <taxon>Arthropoda</taxon>
        <taxon>Crustacea</taxon>
        <taxon>Multicrustacea</taxon>
        <taxon>Malacostraca</taxon>
        <taxon>Eumalacostraca</taxon>
        <taxon>Eucarida</taxon>
        <taxon>Decapoda</taxon>
        <taxon>Pleocyemata</taxon>
        <taxon>Anomura</taxon>
        <taxon>Galatheoidea</taxon>
        <taxon>Porcellanidae</taxon>
        <taxon>Petrolisthes</taxon>
    </lineage>
</organism>
<name>A0AAE1TLI2_9EUCA</name>
<gene>
    <name evidence="2" type="ORF">Pmani_037075</name>
</gene>
<evidence type="ECO:0000256" key="1">
    <source>
        <dbReference type="SAM" id="SignalP"/>
    </source>
</evidence>
<accession>A0AAE1TLI2</accession>
<comment type="caution">
    <text evidence="2">The sequence shown here is derived from an EMBL/GenBank/DDBJ whole genome shotgun (WGS) entry which is preliminary data.</text>
</comment>